<accession>J3P7Z7</accession>
<dbReference type="Proteomes" id="UP000006039">
    <property type="component" value="Unassembled WGS sequence"/>
</dbReference>
<feature type="compositionally biased region" description="Polar residues" evidence="1">
    <location>
        <begin position="1"/>
        <end position="15"/>
    </location>
</feature>
<name>J3P7Z7_GAET3</name>
<keyword evidence="4" id="KW-1185">Reference proteome</keyword>
<dbReference type="EMBL" id="GL385399">
    <property type="protein sequence ID" value="EJT72780.1"/>
    <property type="molecule type" value="Genomic_DNA"/>
</dbReference>
<evidence type="ECO:0000313" key="4">
    <source>
        <dbReference type="Proteomes" id="UP000006039"/>
    </source>
</evidence>
<proteinExistence type="predicted"/>
<reference evidence="2" key="3">
    <citation type="submission" date="2010-09" db="EMBL/GenBank/DDBJ databases">
        <title>Annotation of Gaeumannomyces graminis var. tritici R3-111a-1.</title>
        <authorList>
            <consortium name="The Broad Institute Genome Sequencing Platform"/>
            <person name="Ma L.-J."/>
            <person name="Dead R."/>
            <person name="Young S.K."/>
            <person name="Zeng Q."/>
            <person name="Gargeya S."/>
            <person name="Fitzgerald M."/>
            <person name="Haas B."/>
            <person name="Abouelleil A."/>
            <person name="Alvarado L."/>
            <person name="Arachchi H.M."/>
            <person name="Berlin A."/>
            <person name="Brown A."/>
            <person name="Chapman S.B."/>
            <person name="Chen Z."/>
            <person name="Dunbar C."/>
            <person name="Freedman E."/>
            <person name="Gearin G."/>
            <person name="Gellesch M."/>
            <person name="Goldberg J."/>
            <person name="Griggs A."/>
            <person name="Gujja S."/>
            <person name="Heiman D."/>
            <person name="Howarth C."/>
            <person name="Larson L."/>
            <person name="Lui A."/>
            <person name="MacDonald P.J.P."/>
            <person name="Mehta T."/>
            <person name="Montmayeur A."/>
            <person name="Murphy C."/>
            <person name="Neiman D."/>
            <person name="Pearson M."/>
            <person name="Priest M."/>
            <person name="Roberts A."/>
            <person name="Saif S."/>
            <person name="Shea T."/>
            <person name="Shenoy N."/>
            <person name="Sisk P."/>
            <person name="Stolte C."/>
            <person name="Sykes S."/>
            <person name="Yandava C."/>
            <person name="Wortman J."/>
            <person name="Nusbaum C."/>
            <person name="Birren B."/>
        </authorList>
    </citation>
    <scope>NUCLEOTIDE SEQUENCE</scope>
    <source>
        <strain evidence="2">R3-111a-1</strain>
    </source>
</reference>
<sequence length="107" mass="11363">MGSNQRVNPSNQSGVPASGDLRPTWVERAVSSLASDLQSETAAVTRRCNIKPTATHVEAEAPAAATVATATQAAYWQRNGTIQTPACPRQVGSTYRFIFGKPSARAF</sequence>
<gene>
    <name evidence="3" type="primary">20350093</name>
    <name evidence="2" type="ORF">GGTG_09635</name>
</gene>
<evidence type="ECO:0000313" key="3">
    <source>
        <dbReference type="EnsemblFungi" id="EJT72780"/>
    </source>
</evidence>
<feature type="region of interest" description="Disordered" evidence="1">
    <location>
        <begin position="1"/>
        <end position="22"/>
    </location>
</feature>
<reference evidence="3" key="5">
    <citation type="submission" date="2018-04" db="UniProtKB">
        <authorList>
            <consortium name="EnsemblFungi"/>
        </authorList>
    </citation>
    <scope>IDENTIFICATION</scope>
    <source>
        <strain evidence="3">R3-111a-1</strain>
    </source>
</reference>
<reference evidence="4" key="1">
    <citation type="submission" date="2010-07" db="EMBL/GenBank/DDBJ databases">
        <title>The genome sequence of Gaeumannomyces graminis var. tritici strain R3-111a-1.</title>
        <authorList>
            <consortium name="The Broad Institute Genome Sequencing Platform"/>
            <person name="Ma L.-J."/>
            <person name="Dead R."/>
            <person name="Young S."/>
            <person name="Zeng Q."/>
            <person name="Koehrsen M."/>
            <person name="Alvarado L."/>
            <person name="Berlin A."/>
            <person name="Chapman S.B."/>
            <person name="Chen Z."/>
            <person name="Freedman E."/>
            <person name="Gellesch M."/>
            <person name="Goldberg J."/>
            <person name="Griggs A."/>
            <person name="Gujja S."/>
            <person name="Heilman E.R."/>
            <person name="Heiman D."/>
            <person name="Hepburn T."/>
            <person name="Howarth C."/>
            <person name="Jen D."/>
            <person name="Larson L."/>
            <person name="Mehta T."/>
            <person name="Neiman D."/>
            <person name="Pearson M."/>
            <person name="Roberts A."/>
            <person name="Saif S."/>
            <person name="Shea T."/>
            <person name="Shenoy N."/>
            <person name="Sisk P."/>
            <person name="Stolte C."/>
            <person name="Sykes S."/>
            <person name="Walk T."/>
            <person name="White J."/>
            <person name="Yandava C."/>
            <person name="Haas B."/>
            <person name="Nusbaum C."/>
            <person name="Birren B."/>
        </authorList>
    </citation>
    <scope>NUCLEOTIDE SEQUENCE [LARGE SCALE GENOMIC DNA]</scope>
    <source>
        <strain evidence="4">R3-111a-1</strain>
    </source>
</reference>
<dbReference type="VEuPathDB" id="FungiDB:GGTG_09635"/>
<protein>
    <submittedName>
        <fullName evidence="2 3">Uncharacterized protein</fullName>
    </submittedName>
</protein>
<evidence type="ECO:0000256" key="1">
    <source>
        <dbReference type="SAM" id="MobiDB-lite"/>
    </source>
</evidence>
<dbReference type="GeneID" id="20350093"/>
<reference evidence="3" key="4">
    <citation type="journal article" date="2015" name="G3 (Bethesda)">
        <title>Genome sequences of three phytopathogenic species of the Magnaporthaceae family of fungi.</title>
        <authorList>
            <person name="Okagaki L.H."/>
            <person name="Nunes C.C."/>
            <person name="Sailsbery J."/>
            <person name="Clay B."/>
            <person name="Brown D."/>
            <person name="John T."/>
            <person name="Oh Y."/>
            <person name="Young N."/>
            <person name="Fitzgerald M."/>
            <person name="Haas B.J."/>
            <person name="Zeng Q."/>
            <person name="Young S."/>
            <person name="Adiconis X."/>
            <person name="Fan L."/>
            <person name="Levin J.Z."/>
            <person name="Mitchell T.K."/>
            <person name="Okubara P.A."/>
            <person name="Farman M.L."/>
            <person name="Kohn L.M."/>
            <person name="Birren B."/>
            <person name="Ma L.-J."/>
            <person name="Dean R.A."/>
        </authorList>
    </citation>
    <scope>NUCLEOTIDE SEQUENCE</scope>
    <source>
        <strain evidence="3">R3-111a-1</strain>
    </source>
</reference>
<dbReference type="HOGENOM" id="CLU_2210230_0_0_1"/>
<organism evidence="2">
    <name type="scientific">Gaeumannomyces tritici (strain R3-111a-1)</name>
    <name type="common">Wheat and barley take-all root rot fungus</name>
    <name type="synonym">Gaeumannomyces graminis var. tritici</name>
    <dbReference type="NCBI Taxonomy" id="644352"/>
    <lineage>
        <taxon>Eukaryota</taxon>
        <taxon>Fungi</taxon>
        <taxon>Dikarya</taxon>
        <taxon>Ascomycota</taxon>
        <taxon>Pezizomycotina</taxon>
        <taxon>Sordariomycetes</taxon>
        <taxon>Sordariomycetidae</taxon>
        <taxon>Magnaporthales</taxon>
        <taxon>Magnaporthaceae</taxon>
        <taxon>Gaeumannomyces</taxon>
    </lineage>
</organism>
<dbReference type="EnsemblFungi" id="EJT72780">
    <property type="protein sequence ID" value="EJT72780"/>
    <property type="gene ID" value="GGTG_09635"/>
</dbReference>
<dbReference type="AlphaFoldDB" id="J3P7Z7"/>
<dbReference type="RefSeq" id="XP_009225754.1">
    <property type="nucleotide sequence ID" value="XM_009227490.1"/>
</dbReference>
<reference evidence="2" key="2">
    <citation type="submission" date="2010-07" db="EMBL/GenBank/DDBJ databases">
        <authorList>
            <consortium name="The Broad Institute Genome Sequencing Platform"/>
            <consortium name="Broad Institute Genome Sequencing Center for Infectious Disease"/>
            <person name="Ma L.-J."/>
            <person name="Dead R."/>
            <person name="Young S."/>
            <person name="Zeng Q."/>
            <person name="Koehrsen M."/>
            <person name="Alvarado L."/>
            <person name="Berlin A."/>
            <person name="Chapman S.B."/>
            <person name="Chen Z."/>
            <person name="Freedman E."/>
            <person name="Gellesch M."/>
            <person name="Goldberg J."/>
            <person name="Griggs A."/>
            <person name="Gujja S."/>
            <person name="Heilman E.R."/>
            <person name="Heiman D."/>
            <person name="Hepburn T."/>
            <person name="Howarth C."/>
            <person name="Jen D."/>
            <person name="Larson L."/>
            <person name="Mehta T."/>
            <person name="Neiman D."/>
            <person name="Pearson M."/>
            <person name="Roberts A."/>
            <person name="Saif S."/>
            <person name="Shea T."/>
            <person name="Shenoy N."/>
            <person name="Sisk P."/>
            <person name="Stolte C."/>
            <person name="Sykes S."/>
            <person name="Walk T."/>
            <person name="White J."/>
            <person name="Yandava C."/>
            <person name="Haas B."/>
            <person name="Nusbaum C."/>
            <person name="Birren B."/>
        </authorList>
    </citation>
    <scope>NUCLEOTIDE SEQUENCE</scope>
    <source>
        <strain evidence="2">R3-111a-1</strain>
    </source>
</reference>
<evidence type="ECO:0000313" key="2">
    <source>
        <dbReference type="EMBL" id="EJT72780.1"/>
    </source>
</evidence>